<feature type="transmembrane region" description="Helical" evidence="1">
    <location>
        <begin position="36"/>
        <end position="53"/>
    </location>
</feature>
<comment type="caution">
    <text evidence="2">The sequence shown here is derived from an EMBL/GenBank/DDBJ whole genome shotgun (WGS) entry which is preliminary data.</text>
</comment>
<dbReference type="EMBL" id="QOUI01000002">
    <property type="protein sequence ID" value="RCK70525.1"/>
    <property type="molecule type" value="Genomic_DNA"/>
</dbReference>
<feature type="transmembrane region" description="Helical" evidence="1">
    <location>
        <begin position="59"/>
        <end position="75"/>
    </location>
</feature>
<reference evidence="2 3" key="1">
    <citation type="submission" date="2018-07" db="EMBL/GenBank/DDBJ databases">
        <title>Desertimonas flava gen. nov. sp. nov.</title>
        <authorList>
            <person name="Liu S."/>
        </authorList>
    </citation>
    <scope>NUCLEOTIDE SEQUENCE [LARGE SCALE GENOMIC DNA]</scope>
    <source>
        <strain evidence="2 3">16Sb5-5</strain>
    </source>
</reference>
<keyword evidence="3" id="KW-1185">Reference proteome</keyword>
<keyword evidence="1" id="KW-0472">Membrane</keyword>
<dbReference type="Proteomes" id="UP000252770">
    <property type="component" value="Unassembled WGS sequence"/>
</dbReference>
<keyword evidence="1" id="KW-1133">Transmembrane helix</keyword>
<organism evidence="2 3">
    <name type="scientific">Desertihabitans brevis</name>
    <dbReference type="NCBI Taxonomy" id="2268447"/>
    <lineage>
        <taxon>Bacteria</taxon>
        <taxon>Bacillati</taxon>
        <taxon>Actinomycetota</taxon>
        <taxon>Actinomycetes</taxon>
        <taxon>Propionibacteriales</taxon>
        <taxon>Propionibacteriaceae</taxon>
        <taxon>Desertihabitans</taxon>
    </lineage>
</organism>
<evidence type="ECO:0008006" key="4">
    <source>
        <dbReference type="Google" id="ProtNLM"/>
    </source>
</evidence>
<dbReference type="AlphaFoldDB" id="A0A367YX94"/>
<keyword evidence="1" id="KW-0812">Transmembrane</keyword>
<evidence type="ECO:0000313" key="3">
    <source>
        <dbReference type="Proteomes" id="UP000252770"/>
    </source>
</evidence>
<evidence type="ECO:0000256" key="1">
    <source>
        <dbReference type="SAM" id="Phobius"/>
    </source>
</evidence>
<gene>
    <name evidence="2" type="ORF">DT076_03540</name>
</gene>
<accession>A0A367YX94</accession>
<name>A0A367YX94_9ACTN</name>
<protein>
    <recommendedName>
        <fullName evidence="4">DUF4175 domain-containing protein</fullName>
    </recommendedName>
</protein>
<sequence length="83" mass="8868">MAVNLNDFLGDHPWLLWLALAALLAAARLVVADRRLLPVAGAVALTAVVAALWPAGWWLQLLVALVLAGAAVWWARPRVGRPA</sequence>
<proteinExistence type="predicted"/>
<evidence type="ECO:0000313" key="2">
    <source>
        <dbReference type="EMBL" id="RCK70525.1"/>
    </source>
</evidence>
<feature type="transmembrane region" description="Helical" evidence="1">
    <location>
        <begin position="14"/>
        <end position="31"/>
    </location>
</feature>